<organism evidence="2 3">
    <name type="scientific">Streptomyces oryzae</name>
    <dbReference type="NCBI Taxonomy" id="1434886"/>
    <lineage>
        <taxon>Bacteria</taxon>
        <taxon>Bacillati</taxon>
        <taxon>Actinomycetota</taxon>
        <taxon>Actinomycetes</taxon>
        <taxon>Kitasatosporales</taxon>
        <taxon>Streptomycetaceae</taxon>
        <taxon>Streptomyces</taxon>
    </lineage>
</organism>
<dbReference type="InterPro" id="IPR032710">
    <property type="entry name" value="NTF2-like_dom_sf"/>
</dbReference>
<evidence type="ECO:0000313" key="2">
    <source>
        <dbReference type="EMBL" id="MBO8191347.1"/>
    </source>
</evidence>
<dbReference type="PANTHER" id="PTHR41252">
    <property type="entry name" value="BLR2505 PROTEIN"/>
    <property type="match status" value="1"/>
</dbReference>
<dbReference type="Proteomes" id="UP001519064">
    <property type="component" value="Unassembled WGS sequence"/>
</dbReference>
<sequence length="140" mass="16016">MFAVGEFAVAGTRAVVDEFYRRLEEGELSTLHELFAERIDWEIYGSEDVPWVGRRFTREAAAEFFSILPEHLQMEDFSIERILVDGEDAVAFARMRQIVKATGKLFESPCAFHFTVVDGKISRYVTFEDSLALARAFGHQ</sequence>
<dbReference type="EMBL" id="JADKMA010000020">
    <property type="protein sequence ID" value="MBO8191347.1"/>
    <property type="molecule type" value="Genomic_DNA"/>
</dbReference>
<name>A0ABS3X8E4_9ACTN</name>
<gene>
    <name evidence="2" type="ORF">ITI46_06520</name>
</gene>
<dbReference type="Gene3D" id="3.10.450.50">
    <property type="match status" value="1"/>
</dbReference>
<feature type="domain" description="SnoaL-like" evidence="1">
    <location>
        <begin position="16"/>
        <end position="124"/>
    </location>
</feature>
<evidence type="ECO:0000259" key="1">
    <source>
        <dbReference type="Pfam" id="PF12680"/>
    </source>
</evidence>
<dbReference type="PANTHER" id="PTHR41252:SF1">
    <property type="entry name" value="BLR2505 PROTEIN"/>
    <property type="match status" value="1"/>
</dbReference>
<accession>A0ABS3X8E4</accession>
<comment type="caution">
    <text evidence="2">The sequence shown here is derived from an EMBL/GenBank/DDBJ whole genome shotgun (WGS) entry which is preliminary data.</text>
</comment>
<dbReference type="InterPro" id="IPR037401">
    <property type="entry name" value="SnoaL-like"/>
</dbReference>
<dbReference type="Pfam" id="PF12680">
    <property type="entry name" value="SnoaL_2"/>
    <property type="match status" value="1"/>
</dbReference>
<reference evidence="2 3" key="1">
    <citation type="submission" date="2020-11" db="EMBL/GenBank/DDBJ databases">
        <title>Streptomyces spirodelae sp. nov., isolated from duckweed.</title>
        <authorList>
            <person name="Saimee Y."/>
            <person name="Duangmal K."/>
        </authorList>
    </citation>
    <scope>NUCLEOTIDE SEQUENCE [LARGE SCALE GENOMIC DNA]</scope>
    <source>
        <strain evidence="2 3">S16-07</strain>
    </source>
</reference>
<evidence type="ECO:0000313" key="3">
    <source>
        <dbReference type="Proteomes" id="UP001519064"/>
    </source>
</evidence>
<dbReference type="SUPFAM" id="SSF54427">
    <property type="entry name" value="NTF2-like"/>
    <property type="match status" value="1"/>
</dbReference>
<proteinExistence type="predicted"/>
<keyword evidence="3" id="KW-1185">Reference proteome</keyword>
<protein>
    <submittedName>
        <fullName evidence="2">Nuclear transport factor 2 family protein</fullName>
    </submittedName>
</protein>